<proteinExistence type="predicted"/>
<dbReference type="PRINTS" id="PR00081">
    <property type="entry name" value="GDHRDH"/>
</dbReference>
<reference evidence="1 2" key="1">
    <citation type="submission" date="2018-03" db="EMBL/GenBank/DDBJ databases">
        <title>Arenimonas caeni sp. nov., isolated from activated sludge.</title>
        <authorList>
            <person name="Liu H."/>
        </authorList>
    </citation>
    <scope>NUCLEOTIDE SEQUENCE [LARGE SCALE GENOMIC DNA]</scope>
    <source>
        <strain evidence="2">z29</strain>
    </source>
</reference>
<dbReference type="RefSeq" id="WP_106991136.1">
    <property type="nucleotide sequence ID" value="NZ_JAVEVW010000071.1"/>
</dbReference>
<keyword evidence="2" id="KW-1185">Reference proteome</keyword>
<dbReference type="PANTHER" id="PTHR44656:SF7">
    <property type="entry name" value="DEHYDROGENASE_REDUCTASE SDR FAMILY MEMBER 12"/>
    <property type="match status" value="1"/>
</dbReference>
<dbReference type="Proteomes" id="UP000241736">
    <property type="component" value="Unassembled WGS sequence"/>
</dbReference>
<protein>
    <submittedName>
        <fullName evidence="1">Dehydrogenase</fullName>
    </submittedName>
</protein>
<dbReference type="Gene3D" id="3.40.50.720">
    <property type="entry name" value="NAD(P)-binding Rossmann-like Domain"/>
    <property type="match status" value="1"/>
</dbReference>
<evidence type="ECO:0000313" key="2">
    <source>
        <dbReference type="Proteomes" id="UP000241736"/>
    </source>
</evidence>
<dbReference type="SUPFAM" id="SSF51735">
    <property type="entry name" value="NAD(P)-binding Rossmann-fold domains"/>
    <property type="match status" value="1"/>
</dbReference>
<accession>A0A2P6M6M1</accession>
<dbReference type="OrthoDB" id="109589at2"/>
<dbReference type="InterPro" id="IPR002347">
    <property type="entry name" value="SDR_fam"/>
</dbReference>
<dbReference type="AlphaFoldDB" id="A0A2P6M6M1"/>
<name>A0A2P6M6M1_9GAMM</name>
<comment type="caution">
    <text evidence="1">The sequence shown here is derived from an EMBL/GenBank/DDBJ whole genome shotgun (WGS) entry which is preliminary data.</text>
</comment>
<dbReference type="Pfam" id="PF00106">
    <property type="entry name" value="adh_short"/>
    <property type="match status" value="1"/>
</dbReference>
<sequence length="307" mass="32998">MKKLIGALIFYARFAVPFSRIGHRRRVRAPLDADFGGQRWVVTGATGGIGRAIALGAAARGATVLALARDGRKLDALVAGAKGPGRIEAVQVDLSLAAELRRVAAAIAASGRVDVLVHNVGVMLHEFGRTEEGVERSFATNLLGHWVLDAALRREGALDARSAIISMSSGGMYGAALSLDELEAPDAGRHDGFLAYAQHKRAQVELTHYWNSLGPDAPKAWVMHPGWVDTDGVRSSLPGFRKVFRRVLRSADEGADTALWLAATRPPVAEGIWLDRQRDPEHAFGFTRSGADARALADWLAERAGRC</sequence>
<dbReference type="InterPro" id="IPR052992">
    <property type="entry name" value="SDR_member_12"/>
</dbReference>
<dbReference type="InterPro" id="IPR036291">
    <property type="entry name" value="NAD(P)-bd_dom_sf"/>
</dbReference>
<dbReference type="PANTHER" id="PTHR44656">
    <property type="entry name" value="DEHYDROGENASE/REDUCTASE SDR FAMILY MEMBER 12"/>
    <property type="match status" value="1"/>
</dbReference>
<evidence type="ECO:0000313" key="1">
    <source>
        <dbReference type="EMBL" id="PRH81663.1"/>
    </source>
</evidence>
<gene>
    <name evidence="1" type="ORF">C6N40_11300</name>
</gene>
<organism evidence="1 2">
    <name type="scientific">Arenimonas caeni</name>
    <dbReference type="NCBI Taxonomy" id="2058085"/>
    <lineage>
        <taxon>Bacteria</taxon>
        <taxon>Pseudomonadati</taxon>
        <taxon>Pseudomonadota</taxon>
        <taxon>Gammaproteobacteria</taxon>
        <taxon>Lysobacterales</taxon>
        <taxon>Lysobacteraceae</taxon>
        <taxon>Arenimonas</taxon>
    </lineage>
</organism>
<dbReference type="EMBL" id="PVLF01000019">
    <property type="protein sequence ID" value="PRH81663.1"/>
    <property type="molecule type" value="Genomic_DNA"/>
</dbReference>